<gene>
    <name evidence="2" type="ORF">HHK36_024214</name>
</gene>
<evidence type="ECO:0000256" key="1">
    <source>
        <dbReference type="SAM" id="MobiDB-lite"/>
    </source>
</evidence>
<proteinExistence type="predicted"/>
<comment type="caution">
    <text evidence="2">The sequence shown here is derived from an EMBL/GenBank/DDBJ whole genome shotgun (WGS) entry which is preliminary data.</text>
</comment>
<organism evidence="2 3">
    <name type="scientific">Tetracentron sinense</name>
    <name type="common">Spur-leaf</name>
    <dbReference type="NCBI Taxonomy" id="13715"/>
    <lineage>
        <taxon>Eukaryota</taxon>
        <taxon>Viridiplantae</taxon>
        <taxon>Streptophyta</taxon>
        <taxon>Embryophyta</taxon>
        <taxon>Tracheophyta</taxon>
        <taxon>Spermatophyta</taxon>
        <taxon>Magnoliopsida</taxon>
        <taxon>Trochodendrales</taxon>
        <taxon>Trochodendraceae</taxon>
        <taxon>Tetracentron</taxon>
    </lineage>
</organism>
<evidence type="ECO:0000313" key="2">
    <source>
        <dbReference type="EMBL" id="KAF8389695.1"/>
    </source>
</evidence>
<feature type="compositionally biased region" description="Basic residues" evidence="1">
    <location>
        <begin position="447"/>
        <end position="459"/>
    </location>
</feature>
<feature type="region of interest" description="Disordered" evidence="1">
    <location>
        <begin position="394"/>
        <end position="459"/>
    </location>
</feature>
<sequence length="459" mass="51519">MMAVTTIIVEGEREETEEAEEAEVEEVLETTKVKVAQKDKLRKVSFTSWLKIFFHKKAFKPTTKHPRAKSVTTSGRKKGDKEKQPKSPVPKKGAKRQKTDRELTQEQIDRMQEVTLEHDITLLILSPERRASLEGLSHATQPDIEFLGGDDFDSATEVEARYADFVDALNDYNPLRREPKDVNTEVRAGTLTEPDGELQGVVPETVQEVASTVLETLEIFIGHDEEERTVDLSEMKAILIANSSASRVLLLEAPPSFEYTPSTPPSISQFGARPDLWSEFREEFHCLHGIISEIPATFPLFFPLRIHVSALFFHNRRNLGNPKVKFAEMMKPSTVQPYKCNGDNVVFLNPYPQWKPLKSNSGHSCEICYISLTEPYDLCSIACKVSVVSQKASEDKKSPSLSVPAPVISDSSVTENQNPEQNLKEDELVGVESGKGSNETGWNSNLKPRKRLNKRKGIP</sequence>
<protein>
    <submittedName>
        <fullName evidence="2">Uncharacterized protein</fullName>
    </submittedName>
</protein>
<dbReference type="InterPro" id="IPR006734">
    <property type="entry name" value="PLATZ"/>
</dbReference>
<feature type="compositionally biased region" description="Polar residues" evidence="1">
    <location>
        <begin position="409"/>
        <end position="421"/>
    </location>
</feature>
<dbReference type="AlphaFoldDB" id="A0A834YKL4"/>
<feature type="region of interest" description="Disordered" evidence="1">
    <location>
        <begin position="63"/>
        <end position="103"/>
    </location>
</feature>
<dbReference type="PANTHER" id="PTHR31065">
    <property type="entry name" value="PLATZ TRANSCRIPTION FACTOR FAMILY PROTEIN"/>
    <property type="match status" value="1"/>
</dbReference>
<evidence type="ECO:0000313" key="3">
    <source>
        <dbReference type="Proteomes" id="UP000655225"/>
    </source>
</evidence>
<name>A0A834YKL4_TETSI</name>
<dbReference type="Proteomes" id="UP000655225">
    <property type="component" value="Unassembled WGS sequence"/>
</dbReference>
<feature type="compositionally biased region" description="Polar residues" evidence="1">
    <location>
        <begin position="435"/>
        <end position="444"/>
    </location>
</feature>
<reference evidence="2 3" key="1">
    <citation type="submission" date="2020-04" db="EMBL/GenBank/DDBJ databases">
        <title>Plant Genome Project.</title>
        <authorList>
            <person name="Zhang R.-G."/>
        </authorList>
    </citation>
    <scope>NUCLEOTIDE SEQUENCE [LARGE SCALE GENOMIC DNA]</scope>
    <source>
        <strain evidence="2">YNK0</strain>
        <tissue evidence="2">Leaf</tissue>
    </source>
</reference>
<dbReference type="Pfam" id="PF04640">
    <property type="entry name" value="PLATZ"/>
    <property type="match status" value="1"/>
</dbReference>
<dbReference type="PANTHER" id="PTHR31065:SF41">
    <property type="entry name" value="PLATZ TRANSCRIPTION FACTOR FAMILY PROTEIN"/>
    <property type="match status" value="1"/>
</dbReference>
<keyword evidence="3" id="KW-1185">Reference proteome</keyword>
<accession>A0A834YKL4</accession>
<dbReference type="EMBL" id="JABCRI010000018">
    <property type="protein sequence ID" value="KAF8389695.1"/>
    <property type="molecule type" value="Genomic_DNA"/>
</dbReference>